<evidence type="ECO:0000313" key="3">
    <source>
        <dbReference type="Proteomes" id="UP000366819"/>
    </source>
</evidence>
<name>A0A5E4W5I0_9BURK</name>
<sequence>MATITKVAVVKATCREGGEFEIWGSGFSGASEVYFVDAASTKIPVTSFTVVDDGTISCACSKFTQAGLARAYVVIGDEEASPVKNPPQSTSRSAEDQPVDYGRSATLRFGNLNEYTEYGNEFSVRSNSAQSSRG</sequence>
<dbReference type="RefSeq" id="WP_150576597.1">
    <property type="nucleotide sequence ID" value="NZ_CABPSN010000004.1"/>
</dbReference>
<reference evidence="2 3" key="1">
    <citation type="submission" date="2019-08" db="EMBL/GenBank/DDBJ databases">
        <authorList>
            <person name="Peeters C."/>
        </authorList>
    </citation>
    <scope>NUCLEOTIDE SEQUENCE [LARGE SCALE GENOMIC DNA]</scope>
    <source>
        <strain evidence="2 3">LMG 31011</strain>
    </source>
</reference>
<evidence type="ECO:0000256" key="1">
    <source>
        <dbReference type="SAM" id="MobiDB-lite"/>
    </source>
</evidence>
<gene>
    <name evidence="2" type="ORF">PAQ31011_03042</name>
</gene>
<feature type="region of interest" description="Disordered" evidence="1">
    <location>
        <begin position="79"/>
        <end position="104"/>
    </location>
</feature>
<keyword evidence="3" id="KW-1185">Reference proteome</keyword>
<dbReference type="AlphaFoldDB" id="A0A5E4W5I0"/>
<protein>
    <recommendedName>
        <fullName evidence="4">IPT/TIG domain-containing protein</fullName>
    </recommendedName>
</protein>
<evidence type="ECO:0008006" key="4">
    <source>
        <dbReference type="Google" id="ProtNLM"/>
    </source>
</evidence>
<dbReference type="EMBL" id="CABPSN010000004">
    <property type="protein sequence ID" value="VVE18854.1"/>
    <property type="molecule type" value="Genomic_DNA"/>
</dbReference>
<accession>A0A5E4W5I0</accession>
<evidence type="ECO:0000313" key="2">
    <source>
        <dbReference type="EMBL" id="VVE18854.1"/>
    </source>
</evidence>
<dbReference type="OrthoDB" id="8943675at2"/>
<organism evidence="2 3">
    <name type="scientific">Pandoraea aquatica</name>
    <dbReference type="NCBI Taxonomy" id="2508290"/>
    <lineage>
        <taxon>Bacteria</taxon>
        <taxon>Pseudomonadati</taxon>
        <taxon>Pseudomonadota</taxon>
        <taxon>Betaproteobacteria</taxon>
        <taxon>Burkholderiales</taxon>
        <taxon>Burkholderiaceae</taxon>
        <taxon>Pandoraea</taxon>
    </lineage>
</organism>
<dbReference type="Proteomes" id="UP000366819">
    <property type="component" value="Unassembled WGS sequence"/>
</dbReference>
<proteinExistence type="predicted"/>